<protein>
    <recommendedName>
        <fullName evidence="3">Glutaredoxin family protein</fullName>
    </recommendedName>
</protein>
<gene>
    <name evidence="1" type="ORF">Acr_08g0005870</name>
</gene>
<dbReference type="InterPro" id="IPR036249">
    <property type="entry name" value="Thioredoxin-like_sf"/>
</dbReference>
<sequence>MMNNECDIGPFMGITLNQLVFIHVGIGFNLDTQSSRDFNCGWVEGGLGRAVMCFCFIRIRWRRSGFDGDPVVVGMEFGGSQCTLEKNLSLPPVFINGKHIGGADVIKQLHEVGELDKMLKGLPFRAPGLPPTGGGFKLSLGGVLVWLLG</sequence>
<dbReference type="AlphaFoldDB" id="A0A7J0F0H3"/>
<keyword evidence="2" id="KW-1185">Reference proteome</keyword>
<evidence type="ECO:0000313" key="1">
    <source>
        <dbReference type="EMBL" id="GFY92191.1"/>
    </source>
</evidence>
<accession>A0A7J0F0H3</accession>
<evidence type="ECO:0008006" key="3">
    <source>
        <dbReference type="Google" id="ProtNLM"/>
    </source>
</evidence>
<dbReference type="PROSITE" id="PS51354">
    <property type="entry name" value="GLUTAREDOXIN_2"/>
    <property type="match status" value="1"/>
</dbReference>
<comment type="caution">
    <text evidence="1">The sequence shown here is derived from an EMBL/GenBank/DDBJ whole genome shotgun (WGS) entry which is preliminary data.</text>
</comment>
<dbReference type="EMBL" id="BJWL01000008">
    <property type="protein sequence ID" value="GFY92191.1"/>
    <property type="molecule type" value="Genomic_DNA"/>
</dbReference>
<dbReference type="Gene3D" id="3.40.30.10">
    <property type="entry name" value="Glutaredoxin"/>
    <property type="match status" value="1"/>
</dbReference>
<proteinExistence type="predicted"/>
<dbReference type="PANTHER" id="PTHR45669">
    <property type="entry name" value="GLUTAREDOXIN DOMAIN-CONTAINING CYSTEINE-RICH PROTEIN CG12206-RELATED"/>
    <property type="match status" value="1"/>
</dbReference>
<dbReference type="SUPFAM" id="SSF52833">
    <property type="entry name" value="Thioredoxin-like"/>
    <property type="match status" value="1"/>
</dbReference>
<dbReference type="Proteomes" id="UP000585474">
    <property type="component" value="Unassembled WGS sequence"/>
</dbReference>
<evidence type="ECO:0000313" key="2">
    <source>
        <dbReference type="Proteomes" id="UP000585474"/>
    </source>
</evidence>
<dbReference type="OrthoDB" id="423313at2759"/>
<organism evidence="1 2">
    <name type="scientific">Actinidia rufa</name>
    <dbReference type="NCBI Taxonomy" id="165716"/>
    <lineage>
        <taxon>Eukaryota</taxon>
        <taxon>Viridiplantae</taxon>
        <taxon>Streptophyta</taxon>
        <taxon>Embryophyta</taxon>
        <taxon>Tracheophyta</taxon>
        <taxon>Spermatophyta</taxon>
        <taxon>Magnoliopsida</taxon>
        <taxon>eudicotyledons</taxon>
        <taxon>Gunneridae</taxon>
        <taxon>Pentapetalae</taxon>
        <taxon>asterids</taxon>
        <taxon>Ericales</taxon>
        <taxon>Actinidiaceae</taxon>
        <taxon>Actinidia</taxon>
    </lineage>
</organism>
<dbReference type="PANTHER" id="PTHR45669:SF18">
    <property type="entry name" value="GLUTAREDOXIN FAMILY PROTEIN"/>
    <property type="match status" value="1"/>
</dbReference>
<reference evidence="1 2" key="1">
    <citation type="submission" date="2019-07" db="EMBL/GenBank/DDBJ databases">
        <title>De Novo Assembly of kiwifruit Actinidia rufa.</title>
        <authorList>
            <person name="Sugita-Konishi S."/>
            <person name="Sato K."/>
            <person name="Mori E."/>
            <person name="Abe Y."/>
            <person name="Kisaki G."/>
            <person name="Hamano K."/>
            <person name="Suezawa K."/>
            <person name="Otani M."/>
            <person name="Fukuda T."/>
            <person name="Manabe T."/>
            <person name="Gomi K."/>
            <person name="Tabuchi M."/>
            <person name="Akimitsu K."/>
            <person name="Kataoka I."/>
        </authorList>
    </citation>
    <scope>NUCLEOTIDE SEQUENCE [LARGE SCALE GENOMIC DNA]</scope>
    <source>
        <strain evidence="2">cv. Fuchu</strain>
    </source>
</reference>
<name>A0A7J0F0H3_9ERIC</name>